<dbReference type="GO" id="GO:0016787">
    <property type="term" value="F:hydrolase activity"/>
    <property type="evidence" value="ECO:0007669"/>
    <property type="project" value="UniProtKB-KW"/>
</dbReference>
<feature type="compositionally biased region" description="Basic and acidic residues" evidence="1">
    <location>
        <begin position="98"/>
        <end position="107"/>
    </location>
</feature>
<evidence type="ECO:0000256" key="1">
    <source>
        <dbReference type="SAM" id="MobiDB-lite"/>
    </source>
</evidence>
<dbReference type="Pfam" id="PF05990">
    <property type="entry name" value="DUF900"/>
    <property type="match status" value="1"/>
</dbReference>
<proteinExistence type="predicted"/>
<reference evidence="2" key="1">
    <citation type="submission" date="2021-02" db="EMBL/GenBank/DDBJ databases">
        <title>Genome-Resolved Metagenomics of a Microbial Community Performing Photosynthetic Biological Nutrient Removal.</title>
        <authorList>
            <person name="Mcdaniel E.A."/>
        </authorList>
    </citation>
    <scope>NUCLEOTIDE SEQUENCE</scope>
    <source>
        <strain evidence="2">UWPOB_OBS1</strain>
    </source>
</reference>
<protein>
    <submittedName>
        <fullName evidence="2">Alpha/beta hydrolase</fullName>
    </submittedName>
</protein>
<feature type="region of interest" description="Disordered" evidence="1">
    <location>
        <begin position="87"/>
        <end position="107"/>
    </location>
</feature>
<dbReference type="AlphaFoldDB" id="A0A8J7PGC2"/>
<comment type="caution">
    <text evidence="2">The sequence shown here is derived from an EMBL/GenBank/DDBJ whole genome shotgun (WGS) entry which is preliminary data.</text>
</comment>
<accession>A0A8J7PGC2</accession>
<evidence type="ECO:0000313" key="2">
    <source>
        <dbReference type="EMBL" id="MBN8660852.1"/>
    </source>
</evidence>
<organism evidence="2 3">
    <name type="scientific">Candidatus Obscuribacter phosphatis</name>
    <dbReference type="NCBI Taxonomy" id="1906157"/>
    <lineage>
        <taxon>Bacteria</taxon>
        <taxon>Bacillati</taxon>
        <taxon>Candidatus Melainabacteria</taxon>
        <taxon>Candidatus Obscuribacterales</taxon>
        <taxon>Candidatus Obscuribacteraceae</taxon>
        <taxon>Candidatus Obscuribacter</taxon>
    </lineage>
</organism>
<evidence type="ECO:0000313" key="3">
    <source>
        <dbReference type="Proteomes" id="UP000664277"/>
    </source>
</evidence>
<keyword evidence="2" id="KW-0378">Hydrolase</keyword>
<dbReference type="EMBL" id="JAFLCK010000014">
    <property type="protein sequence ID" value="MBN8660852.1"/>
    <property type="molecule type" value="Genomic_DNA"/>
</dbReference>
<gene>
    <name evidence="2" type="ORF">J0M35_10835</name>
</gene>
<sequence>MSIFTLLLGTGWIAAEGQPRAGGFTGDLGGDSGGARSTSAGGIFDRLLFRKRAAAKRGRLFIASDRATLRLSTGRETFVLPSKASDHLGTVSEDEEEGKLSREGEKRIENNTMTPLNNALPSKEGGKLSSAFFTDSGQDSLTWLSTEDGVNFAEESGSSFLNSCRGKKVVLFVHGCCVSFKEMEGQARDMEAGLRQSMGDDVVLLAYDWATPAWLYPGSLKNMETTQIRFVHFMETLRRRLAPGQLSVVMHSLGGNLMVRYLTGPQFKTTYEGGKVFDTLIFSRPDMSMESFRPHLAEVAATAERSIVLAAENDVNINLSGFVRSLGGMTKGSYRLGQVHNARELSPQLSVIDVGALNLGHKIPYTLVGNLIGKH</sequence>
<name>A0A8J7PGC2_9BACT</name>
<dbReference type="Proteomes" id="UP000664277">
    <property type="component" value="Unassembled WGS sequence"/>
</dbReference>
<dbReference type="SUPFAM" id="SSF53474">
    <property type="entry name" value="alpha/beta-Hydrolases"/>
    <property type="match status" value="1"/>
</dbReference>
<dbReference type="InterPro" id="IPR029058">
    <property type="entry name" value="AB_hydrolase_fold"/>
</dbReference>
<dbReference type="InterPro" id="IPR010297">
    <property type="entry name" value="DUF900_hydrolase"/>
</dbReference>